<evidence type="ECO:0000313" key="2">
    <source>
        <dbReference type="Proteomes" id="UP000317624"/>
    </source>
</evidence>
<dbReference type="AlphaFoldDB" id="A0A558BVW0"/>
<dbReference type="OrthoDB" id="885238at2"/>
<accession>A0A558BVW0</accession>
<dbReference type="Proteomes" id="UP000317624">
    <property type="component" value="Unassembled WGS sequence"/>
</dbReference>
<evidence type="ECO:0000313" key="1">
    <source>
        <dbReference type="EMBL" id="TVT40658.1"/>
    </source>
</evidence>
<protein>
    <submittedName>
        <fullName evidence="1">Helix-turn-helix domain-containing protein</fullName>
    </submittedName>
</protein>
<keyword evidence="2" id="KW-1185">Reference proteome</keyword>
<organism evidence="1 2">
    <name type="scientific">Hymenobacter setariae</name>
    <dbReference type="NCBI Taxonomy" id="2594794"/>
    <lineage>
        <taxon>Bacteria</taxon>
        <taxon>Pseudomonadati</taxon>
        <taxon>Bacteroidota</taxon>
        <taxon>Cytophagia</taxon>
        <taxon>Cytophagales</taxon>
        <taxon>Hymenobacteraceae</taxon>
        <taxon>Hymenobacter</taxon>
    </lineage>
</organism>
<comment type="caution">
    <text evidence="1">The sequence shown here is derived from an EMBL/GenBank/DDBJ whole genome shotgun (WGS) entry which is preliminary data.</text>
</comment>
<proteinExistence type="predicted"/>
<gene>
    <name evidence="1" type="ORF">FNT36_14410</name>
</gene>
<reference evidence="1 2" key="1">
    <citation type="submission" date="2019-07" db="EMBL/GenBank/DDBJ databases">
        <title>Hymenobacter sp. straun FUR1 Genome sequencing and assembly.</title>
        <authorList>
            <person name="Chhetri G."/>
        </authorList>
    </citation>
    <scope>NUCLEOTIDE SEQUENCE [LARGE SCALE GENOMIC DNA]</scope>
    <source>
        <strain evidence="1 2">Fur1</strain>
    </source>
</reference>
<dbReference type="RefSeq" id="WP_144848949.1">
    <property type="nucleotide sequence ID" value="NZ_VMRJ01000003.1"/>
</dbReference>
<name>A0A558BVW0_9BACT</name>
<dbReference type="EMBL" id="VMRJ01000003">
    <property type="protein sequence ID" value="TVT40658.1"/>
    <property type="molecule type" value="Genomic_DNA"/>
</dbReference>
<sequence length="48" mass="5620">MRLGCSPTTAYLYLGVPEHRGAIRHRRLGKKYHVTERAIREWEGDPIE</sequence>